<dbReference type="InterPro" id="IPR007229">
    <property type="entry name" value="Nic_PRibTrfase-Fam"/>
</dbReference>
<evidence type="ECO:0000313" key="13">
    <source>
        <dbReference type="Proteomes" id="UP000184041"/>
    </source>
</evidence>
<accession>A0A1M4SG13</accession>
<dbReference type="FunFam" id="3.20.20.70:FF:000076">
    <property type="entry name" value="Nicotinate phosphoribosyltransferase"/>
    <property type="match status" value="1"/>
</dbReference>
<keyword evidence="6 9" id="KW-0662">Pyridine nucleotide biosynthesis</keyword>
<evidence type="ECO:0000256" key="7">
    <source>
        <dbReference type="ARBA" id="ARBA00022679"/>
    </source>
</evidence>
<dbReference type="InterPro" id="IPR036068">
    <property type="entry name" value="Nicotinate_pribotase-like_C"/>
</dbReference>
<dbReference type="GO" id="GO:0005829">
    <property type="term" value="C:cytosol"/>
    <property type="evidence" value="ECO:0007669"/>
    <property type="project" value="TreeGrafter"/>
</dbReference>
<organism evidence="12 13">
    <name type="scientific">Fodinibius roseus</name>
    <dbReference type="NCBI Taxonomy" id="1194090"/>
    <lineage>
        <taxon>Bacteria</taxon>
        <taxon>Pseudomonadati</taxon>
        <taxon>Balneolota</taxon>
        <taxon>Balneolia</taxon>
        <taxon>Balneolales</taxon>
        <taxon>Balneolaceae</taxon>
        <taxon>Fodinibius</taxon>
    </lineage>
</organism>
<gene>
    <name evidence="12" type="ORF">SAMN05443144_10127</name>
</gene>
<dbReference type="Proteomes" id="UP000184041">
    <property type="component" value="Unassembled WGS sequence"/>
</dbReference>
<feature type="domain" description="Nicotinate phosphoribosyltransferase C-terminal" evidence="11">
    <location>
        <begin position="363"/>
        <end position="467"/>
    </location>
</feature>
<evidence type="ECO:0000259" key="10">
    <source>
        <dbReference type="Pfam" id="PF17767"/>
    </source>
</evidence>
<evidence type="ECO:0000256" key="6">
    <source>
        <dbReference type="ARBA" id="ARBA00022642"/>
    </source>
</evidence>
<comment type="similarity">
    <text evidence="2 9">Belongs to the NAPRTase family.</text>
</comment>
<keyword evidence="7 9" id="KW-0808">Transferase</keyword>
<dbReference type="InterPro" id="IPR013785">
    <property type="entry name" value="Aldolase_TIM"/>
</dbReference>
<dbReference type="Gene3D" id="3.20.140.10">
    <property type="entry name" value="nicotinate phosphoribosyltransferase"/>
    <property type="match status" value="1"/>
</dbReference>
<dbReference type="GO" id="GO:0004516">
    <property type="term" value="F:nicotinate phosphoribosyltransferase activity"/>
    <property type="evidence" value="ECO:0007669"/>
    <property type="project" value="UniProtKB-UniRule"/>
</dbReference>
<reference evidence="12 13" key="1">
    <citation type="submission" date="2016-11" db="EMBL/GenBank/DDBJ databases">
        <authorList>
            <person name="Jaros S."/>
            <person name="Januszkiewicz K."/>
            <person name="Wedrychowicz H."/>
        </authorList>
    </citation>
    <scope>NUCLEOTIDE SEQUENCE [LARGE SCALE GENOMIC DNA]</scope>
    <source>
        <strain evidence="12 13">DSM 21986</strain>
    </source>
</reference>
<comment type="function">
    <text evidence="9">Catalyzes the first step in the biosynthesis of NAD from nicotinic acid, the ATP-dependent synthesis of beta-nicotinate D-ribonucleotide from nicotinate and 5-phospho-D-ribose 1-phosphate.</text>
</comment>
<evidence type="ECO:0000256" key="1">
    <source>
        <dbReference type="ARBA" id="ARBA00004952"/>
    </source>
</evidence>
<dbReference type="OrthoDB" id="9770610at2"/>
<dbReference type="EMBL" id="FQUS01000001">
    <property type="protein sequence ID" value="SHE31141.1"/>
    <property type="molecule type" value="Genomic_DNA"/>
</dbReference>
<dbReference type="PIRSF" id="PIRSF000484">
    <property type="entry name" value="NAPRT"/>
    <property type="match status" value="1"/>
</dbReference>
<evidence type="ECO:0000313" key="12">
    <source>
        <dbReference type="EMBL" id="SHE31141.1"/>
    </source>
</evidence>
<dbReference type="CDD" id="cd01570">
    <property type="entry name" value="NAPRTase_A"/>
    <property type="match status" value="1"/>
</dbReference>
<dbReference type="InterPro" id="IPR041619">
    <property type="entry name" value="NAPRTase_C"/>
</dbReference>
<dbReference type="InterPro" id="IPR040727">
    <property type="entry name" value="NAPRTase_N"/>
</dbReference>
<protein>
    <recommendedName>
        <fullName evidence="3 9">Nicotinate phosphoribosyltransferase</fullName>
        <ecNumber evidence="3 9">6.3.4.21</ecNumber>
    </recommendedName>
</protein>
<evidence type="ECO:0000256" key="4">
    <source>
        <dbReference type="ARBA" id="ARBA00022553"/>
    </source>
</evidence>
<dbReference type="STRING" id="1194090.SAMN05443144_10127"/>
<dbReference type="GO" id="GO:0047280">
    <property type="term" value="F:nicotinamide phosphoribosyltransferase activity"/>
    <property type="evidence" value="ECO:0007669"/>
    <property type="project" value="UniProtKB-ARBA"/>
</dbReference>
<evidence type="ECO:0000256" key="9">
    <source>
        <dbReference type="RuleBase" id="RU365100"/>
    </source>
</evidence>
<dbReference type="RefSeq" id="WP_073058797.1">
    <property type="nucleotide sequence ID" value="NZ_FQUS01000001.1"/>
</dbReference>
<keyword evidence="4" id="KW-0597">Phosphoprotein</keyword>
<name>A0A1M4SG13_9BACT</name>
<dbReference type="GO" id="GO:0034355">
    <property type="term" value="P:NAD+ biosynthetic process via the salvage pathway"/>
    <property type="evidence" value="ECO:0007669"/>
    <property type="project" value="UniProtKB-ARBA"/>
</dbReference>
<comment type="PTM">
    <text evidence="9">Transiently phosphorylated on a His residue during the reaction cycle. Phosphorylation strongly increases the affinity for substrates and increases the rate of nicotinate D-ribonucleotide production. Dephosphorylation regenerates the low-affinity form of the enzyme, leading to product release.</text>
</comment>
<dbReference type="NCBIfam" id="TIGR01513">
    <property type="entry name" value="NAPRTase_put"/>
    <property type="match status" value="1"/>
</dbReference>
<dbReference type="UniPathway" id="UPA00253">
    <property type="reaction ID" value="UER00457"/>
</dbReference>
<keyword evidence="5 9" id="KW-0436">Ligase</keyword>
<sequence>MSIVHSRKQSSLLEHPAIYTDFYELTMAQGYFLAGRKDERACFDYFFRDLPFDGGYVVFAGLSDLIAVLDDFRFHEDELDYLSEQGFREEFLRYLRDFRLNIDVMAPREGEVVFPYSPILRVEGSIIETQLLETLILNILNFESLIATKASRMKYAAGERKVIDFGLRRAQGYGGIQASKAAIIGGADATSNTYSSFVHGTPASGTMAHSWIQSFEDELTSFRKYAEFYPDSCILLVDTYSTLESGVPNAITVAKEMEEKGHRLKGIRLDSGDLAYFARKARKQLDDAGLEYVKIAASNQLDERLIKSLISQHAPIDLFGVGTRLVTGYETPALDGVYKLAAINDEPKLKISENVEKTTLPGRKKVVRYRENNGRFHGDGIFLADNDDSTIIRHPFYPAKYTDITSFEAESLLHPVMKNGDLQVDLPSPSKSARYARERLEKLNPEHKRFENPHIYKVGLSEKLLHLRNRLTEKMK</sequence>
<dbReference type="Gene3D" id="3.20.20.70">
    <property type="entry name" value="Aldolase class I"/>
    <property type="match status" value="1"/>
</dbReference>
<evidence type="ECO:0000256" key="5">
    <source>
        <dbReference type="ARBA" id="ARBA00022598"/>
    </source>
</evidence>
<dbReference type="AlphaFoldDB" id="A0A1M4SG13"/>
<dbReference type="EC" id="6.3.4.21" evidence="3 9"/>
<feature type="domain" description="Nicotinate phosphoribosyltransferase N-terminal" evidence="10">
    <location>
        <begin position="19"/>
        <end position="141"/>
    </location>
</feature>
<comment type="pathway">
    <text evidence="1 9">Cofactor biosynthesis; NAD(+) biosynthesis; nicotinate D-ribonucleotide from nicotinate: step 1/1.</text>
</comment>
<evidence type="ECO:0000256" key="8">
    <source>
        <dbReference type="ARBA" id="ARBA00048668"/>
    </source>
</evidence>
<dbReference type="NCBIfam" id="NF009131">
    <property type="entry name" value="PRK12484.1"/>
    <property type="match status" value="1"/>
</dbReference>
<dbReference type="PANTHER" id="PTHR11098">
    <property type="entry name" value="NICOTINATE PHOSPHORIBOSYLTRANSFERASE"/>
    <property type="match status" value="1"/>
</dbReference>
<evidence type="ECO:0000256" key="2">
    <source>
        <dbReference type="ARBA" id="ARBA00010897"/>
    </source>
</evidence>
<dbReference type="InterPro" id="IPR006405">
    <property type="entry name" value="Nic_PRibTrfase_pncB"/>
</dbReference>
<dbReference type="PANTHER" id="PTHR11098:SF1">
    <property type="entry name" value="NICOTINATE PHOSPHORIBOSYLTRANSFERASE"/>
    <property type="match status" value="1"/>
</dbReference>
<dbReference type="SUPFAM" id="SSF51690">
    <property type="entry name" value="Nicotinate/Quinolinate PRTase C-terminal domain-like"/>
    <property type="match status" value="1"/>
</dbReference>
<dbReference type="NCBIfam" id="NF006695">
    <property type="entry name" value="PRK09243.1-2"/>
    <property type="match status" value="1"/>
</dbReference>
<evidence type="ECO:0000256" key="3">
    <source>
        <dbReference type="ARBA" id="ARBA00013236"/>
    </source>
</evidence>
<keyword evidence="13" id="KW-1185">Reference proteome</keyword>
<keyword evidence="12" id="KW-0328">Glycosyltransferase</keyword>
<dbReference type="Pfam" id="PF17767">
    <property type="entry name" value="NAPRTase_N"/>
    <property type="match status" value="1"/>
</dbReference>
<evidence type="ECO:0000259" key="11">
    <source>
        <dbReference type="Pfam" id="PF17956"/>
    </source>
</evidence>
<dbReference type="Pfam" id="PF17956">
    <property type="entry name" value="NAPRTase_C"/>
    <property type="match status" value="1"/>
</dbReference>
<proteinExistence type="inferred from homology"/>
<dbReference type="SUPFAM" id="SSF54675">
    <property type="entry name" value="Nicotinate/Quinolinate PRTase N-terminal domain-like"/>
    <property type="match status" value="1"/>
</dbReference>
<comment type="catalytic activity">
    <reaction evidence="8 9">
        <text>5-phospho-alpha-D-ribose 1-diphosphate + nicotinate + ATP + H2O = nicotinate beta-D-ribonucleotide + ADP + phosphate + diphosphate</text>
        <dbReference type="Rhea" id="RHEA:36163"/>
        <dbReference type="ChEBI" id="CHEBI:15377"/>
        <dbReference type="ChEBI" id="CHEBI:30616"/>
        <dbReference type="ChEBI" id="CHEBI:32544"/>
        <dbReference type="ChEBI" id="CHEBI:33019"/>
        <dbReference type="ChEBI" id="CHEBI:43474"/>
        <dbReference type="ChEBI" id="CHEBI:57502"/>
        <dbReference type="ChEBI" id="CHEBI:58017"/>
        <dbReference type="ChEBI" id="CHEBI:456216"/>
        <dbReference type="EC" id="6.3.4.21"/>
    </reaction>
</comment>